<evidence type="ECO:0000256" key="1">
    <source>
        <dbReference type="SAM" id="SignalP"/>
    </source>
</evidence>
<keyword evidence="1" id="KW-0732">Signal</keyword>
<dbReference type="InterPro" id="IPR013785">
    <property type="entry name" value="Aldolase_TIM"/>
</dbReference>
<dbReference type="Proteomes" id="UP000519126">
    <property type="component" value="Unassembled WGS sequence"/>
</dbReference>
<dbReference type="RefSeq" id="WP_170071996.1">
    <property type="nucleotide sequence ID" value="NZ_JABBCX010000004.1"/>
</dbReference>
<dbReference type="InterPro" id="IPR004352">
    <property type="entry name" value="GH114_TIM-barrel"/>
</dbReference>
<dbReference type="PANTHER" id="PTHR35882">
    <property type="entry name" value="PELA"/>
    <property type="match status" value="1"/>
</dbReference>
<accession>A0A7X9YGL3</accession>
<dbReference type="GO" id="GO:0005975">
    <property type="term" value="P:carbohydrate metabolic process"/>
    <property type="evidence" value="ECO:0007669"/>
    <property type="project" value="InterPro"/>
</dbReference>
<evidence type="ECO:0000259" key="2">
    <source>
        <dbReference type="Pfam" id="PF03537"/>
    </source>
</evidence>
<protein>
    <submittedName>
        <fullName evidence="3">Protein PelA</fullName>
    </submittedName>
</protein>
<proteinExistence type="predicted"/>
<dbReference type="Gene3D" id="3.20.20.370">
    <property type="entry name" value="Glycoside hydrolase/deacetylase"/>
    <property type="match status" value="1"/>
</dbReference>
<dbReference type="InterPro" id="IPR011330">
    <property type="entry name" value="Glyco_hydro/deAcase_b/a-brl"/>
</dbReference>
<feature type="domain" description="Glycoside-hydrolase family GH114 TIM-barrel" evidence="2">
    <location>
        <begin position="45"/>
        <end position="252"/>
    </location>
</feature>
<gene>
    <name evidence="3" type="ORF">HHL01_11705</name>
</gene>
<dbReference type="EMBL" id="JABBCX010000004">
    <property type="protein sequence ID" value="NMF48837.1"/>
    <property type="molecule type" value="Genomic_DNA"/>
</dbReference>
<organism evidence="3 4">
    <name type="scientific">Pseudoalteromonas arctica</name>
    <dbReference type="NCBI Taxonomy" id="394751"/>
    <lineage>
        <taxon>Bacteria</taxon>
        <taxon>Pseudomonadati</taxon>
        <taxon>Pseudomonadota</taxon>
        <taxon>Gammaproteobacteria</taxon>
        <taxon>Alteromonadales</taxon>
        <taxon>Pseudoalteromonadaceae</taxon>
        <taxon>Pseudoalteromonas</taxon>
    </lineage>
</organism>
<comment type="caution">
    <text evidence="3">The sequence shown here is derived from an EMBL/GenBank/DDBJ whole genome shotgun (WGS) entry which is preliminary data.</text>
</comment>
<sequence length="901" mass="100972">MKYILYLVLLISSQVFAKPVNNSIAFYYSYPMPLAEMTFYSRVVVQPEHVTEHELNWFKQRNIAVYAYLSVGESFNKNKSSLSINPNWDSHIADLASAHWQQHIKSSAAELKARGFNGLFLDTLDSYQLLDAKHSKPDQQTGLVTIISSLSETFDKHLILNRGFELLPKLANLANDLVAEGLYSHFNPNDNSYTLTNKNDQNWLSAQLKKAQNLGLNVQIIDYAKPDNRLAMAQKIIDAGFNPWVTDGHLQTWGTSSIKPVPRRILIPYNSDISPLVKKSVHSKLATIIEYLGYIPDYVDIAKERLPRIDPSLHAGIISWTTSNIFYSTEIIKWLEEGLEIVPELILGELPQSNKLLASLGVENINVAQAGPYKVEYFADWLKGETTKAPVIIRPNFLKLTSDATALISITSANGRTLAQGSKTKLGGIIVAPWLIDNLPLEGSKWVIDPKKLLKKVLNLPTILAPDTTTLSGRRMLTLHIDGDGFSSIAHFKGKPYNSEVIRDEVIKRYKLPLTSSIIQADIEPNGLHSKQSKELEQVARDIFELPYVEVASHTYSHPYFWKVLSGIQNIDEDDTKYGLNLNIPGYLSVDLEKEISGSIQYINERLTPKNKKTVLILWSGDAVPGPKALAIARKAGVLNVNGGNTSVKADNPTLTNVSPIGRPEGDLLYQIYAPIINENVYTNLWHGPYYGFKRLIETFEITEKPYRLKPYSIYFHFYSGELPAGLDALKYNIDYVLARPNTPVHLSQYAKIAKDFYFSALAKNSNNEWLFSSQSIRTLRIPNDFDVPNVAQSSGISGVTQKGDYIHITDDLAKLSFDHSQENNVPYLASANVSMDNWQVNGAVSFKAWVPAKIDLVNGRSCEFVSNDGKRFKGKSNADITQFSLPKGQFYGYLKCKRAA</sequence>
<feature type="chain" id="PRO_5030513147" evidence="1">
    <location>
        <begin position="18"/>
        <end position="901"/>
    </location>
</feature>
<dbReference type="SUPFAM" id="SSF88713">
    <property type="entry name" value="Glycoside hydrolase/deacetylase"/>
    <property type="match status" value="1"/>
</dbReference>
<evidence type="ECO:0000313" key="4">
    <source>
        <dbReference type="Proteomes" id="UP000519126"/>
    </source>
</evidence>
<dbReference type="InterPro" id="IPR016925">
    <property type="entry name" value="UCP029570"/>
</dbReference>
<dbReference type="AlphaFoldDB" id="A0A7X9YGL3"/>
<dbReference type="PANTHER" id="PTHR35882:SF2">
    <property type="entry name" value="PELA"/>
    <property type="match status" value="1"/>
</dbReference>
<dbReference type="CDD" id="cd10922">
    <property type="entry name" value="CE4_PelA_like_C"/>
    <property type="match status" value="1"/>
</dbReference>
<dbReference type="InterPro" id="IPR017853">
    <property type="entry name" value="GH"/>
</dbReference>
<name>A0A7X9YGL3_9GAMM</name>
<reference evidence="3 4" key="1">
    <citation type="submission" date="2020-04" db="EMBL/GenBank/DDBJ databases">
        <title>Genome Sequencing and Assembley of Pseudoalteromonas artica.</title>
        <authorList>
            <person name="Akerly B."/>
            <person name="Cook G."/>
        </authorList>
    </citation>
    <scope>NUCLEOTIDE SEQUENCE [LARGE SCALE GENOMIC DNA]</scope>
    <source>
        <strain evidence="3 4">NEC-BIFX-0059</strain>
    </source>
</reference>
<dbReference type="Gene3D" id="3.20.20.70">
    <property type="entry name" value="Aldolase class I"/>
    <property type="match status" value="1"/>
</dbReference>
<dbReference type="PIRSF" id="PIRSF029570">
    <property type="entry name" value="UCP029570"/>
    <property type="match status" value="1"/>
</dbReference>
<dbReference type="SUPFAM" id="SSF51445">
    <property type="entry name" value="(Trans)glycosidases"/>
    <property type="match status" value="1"/>
</dbReference>
<feature type="signal peptide" evidence="1">
    <location>
        <begin position="1"/>
        <end position="17"/>
    </location>
</feature>
<dbReference type="Pfam" id="PF03537">
    <property type="entry name" value="Glyco_hydro_114"/>
    <property type="match status" value="1"/>
</dbReference>
<evidence type="ECO:0000313" key="3">
    <source>
        <dbReference type="EMBL" id="NMF48837.1"/>
    </source>
</evidence>